<dbReference type="InterPro" id="IPR045269">
    <property type="entry name" value="Atg1-like"/>
</dbReference>
<evidence type="ECO:0000256" key="3">
    <source>
        <dbReference type="ARBA" id="ARBA00022777"/>
    </source>
</evidence>
<evidence type="ECO:0000256" key="2">
    <source>
        <dbReference type="ARBA" id="ARBA00022741"/>
    </source>
</evidence>
<dbReference type="GO" id="GO:0000422">
    <property type="term" value="P:autophagy of mitochondrion"/>
    <property type="evidence" value="ECO:0007669"/>
    <property type="project" value="TreeGrafter"/>
</dbReference>
<proteinExistence type="predicted"/>
<dbReference type="SMART" id="SM00220">
    <property type="entry name" value="S_TKc"/>
    <property type="match status" value="1"/>
</dbReference>
<keyword evidence="1" id="KW-0808">Transferase</keyword>
<dbReference type="PROSITE" id="PS50011">
    <property type="entry name" value="PROTEIN_KINASE_DOM"/>
    <property type="match status" value="1"/>
</dbReference>
<dbReference type="GO" id="GO:0005524">
    <property type="term" value="F:ATP binding"/>
    <property type="evidence" value="ECO:0007669"/>
    <property type="project" value="UniProtKB-KW"/>
</dbReference>
<dbReference type="GO" id="GO:0061709">
    <property type="term" value="P:reticulophagy"/>
    <property type="evidence" value="ECO:0007669"/>
    <property type="project" value="TreeGrafter"/>
</dbReference>
<dbReference type="GO" id="GO:0034045">
    <property type="term" value="C:phagophore assembly site membrane"/>
    <property type="evidence" value="ECO:0007669"/>
    <property type="project" value="TreeGrafter"/>
</dbReference>
<evidence type="ECO:0000256" key="1">
    <source>
        <dbReference type="ARBA" id="ARBA00022679"/>
    </source>
</evidence>
<dbReference type="GO" id="GO:0042594">
    <property type="term" value="P:response to starvation"/>
    <property type="evidence" value="ECO:0007669"/>
    <property type="project" value="TreeGrafter"/>
</dbReference>
<dbReference type="GO" id="GO:0000045">
    <property type="term" value="P:autophagosome assembly"/>
    <property type="evidence" value="ECO:0007669"/>
    <property type="project" value="TreeGrafter"/>
</dbReference>
<accession>A0A914QNP9</accession>
<keyword evidence="3" id="KW-0418">Kinase</keyword>
<keyword evidence="6" id="KW-1185">Reference proteome</keyword>
<dbReference type="Proteomes" id="UP000887578">
    <property type="component" value="Unplaced"/>
</dbReference>
<evidence type="ECO:0000259" key="5">
    <source>
        <dbReference type="PROSITE" id="PS50011"/>
    </source>
</evidence>
<evidence type="ECO:0000313" key="7">
    <source>
        <dbReference type="WBParaSite" id="PDA_v2.g31582.t1"/>
    </source>
</evidence>
<reference evidence="7" key="1">
    <citation type="submission" date="2022-11" db="UniProtKB">
        <authorList>
            <consortium name="WormBaseParasite"/>
        </authorList>
    </citation>
    <scope>IDENTIFICATION</scope>
</reference>
<dbReference type="Gene3D" id="1.10.510.10">
    <property type="entry name" value="Transferase(Phosphotransferase) domain 1"/>
    <property type="match status" value="1"/>
</dbReference>
<name>A0A914QNP9_9BILA</name>
<organism evidence="6 7">
    <name type="scientific">Panagrolaimus davidi</name>
    <dbReference type="NCBI Taxonomy" id="227884"/>
    <lineage>
        <taxon>Eukaryota</taxon>
        <taxon>Metazoa</taxon>
        <taxon>Ecdysozoa</taxon>
        <taxon>Nematoda</taxon>
        <taxon>Chromadorea</taxon>
        <taxon>Rhabditida</taxon>
        <taxon>Tylenchina</taxon>
        <taxon>Panagrolaimomorpha</taxon>
        <taxon>Panagrolaimoidea</taxon>
        <taxon>Panagrolaimidae</taxon>
        <taxon>Panagrolaimus</taxon>
    </lineage>
</organism>
<dbReference type="InterPro" id="IPR000719">
    <property type="entry name" value="Prot_kinase_dom"/>
</dbReference>
<protein>
    <submittedName>
        <fullName evidence="7">Protein kinase domain-containing protein</fullName>
    </submittedName>
</protein>
<dbReference type="GO" id="GO:0005829">
    <property type="term" value="C:cytosol"/>
    <property type="evidence" value="ECO:0007669"/>
    <property type="project" value="TreeGrafter"/>
</dbReference>
<dbReference type="GO" id="GO:0034727">
    <property type="term" value="P:piecemeal microautophagy of the nucleus"/>
    <property type="evidence" value="ECO:0007669"/>
    <property type="project" value="TreeGrafter"/>
</dbReference>
<dbReference type="PROSITE" id="PS00108">
    <property type="entry name" value="PROTEIN_KINASE_ST"/>
    <property type="match status" value="1"/>
</dbReference>
<dbReference type="AlphaFoldDB" id="A0A914QNP9"/>
<dbReference type="SUPFAM" id="SSF56112">
    <property type="entry name" value="Protein kinase-like (PK-like)"/>
    <property type="match status" value="1"/>
</dbReference>
<dbReference type="PANTHER" id="PTHR24348:SF22">
    <property type="entry name" value="NON-SPECIFIC SERINE_THREONINE PROTEIN KINASE"/>
    <property type="match status" value="1"/>
</dbReference>
<dbReference type="PANTHER" id="PTHR24348">
    <property type="entry name" value="SERINE/THREONINE-PROTEIN KINASE UNC-51-RELATED"/>
    <property type="match status" value="1"/>
</dbReference>
<dbReference type="GO" id="GO:0010506">
    <property type="term" value="P:regulation of autophagy"/>
    <property type="evidence" value="ECO:0007669"/>
    <property type="project" value="InterPro"/>
</dbReference>
<dbReference type="InterPro" id="IPR008271">
    <property type="entry name" value="Ser/Thr_kinase_AS"/>
</dbReference>
<dbReference type="GO" id="GO:0005776">
    <property type="term" value="C:autophagosome"/>
    <property type="evidence" value="ECO:0007669"/>
    <property type="project" value="TreeGrafter"/>
</dbReference>
<feature type="domain" description="Protein kinase" evidence="5">
    <location>
        <begin position="1"/>
        <end position="162"/>
    </location>
</feature>
<evidence type="ECO:0000313" key="6">
    <source>
        <dbReference type="Proteomes" id="UP000887578"/>
    </source>
</evidence>
<sequence length="162" mass="18726">MLLLEFAPNGNLDDYIKKKSILQKDEKDDITIFIQIVYGVKYLHSNNIAHRDLKPQNVLLCQGDIVKIADFGLANRFEGKSMTSCVFTERYRAPEICPRKHYDGFKADLYSIGAILYDILTEFSNKEKLISYLEKKCLKLSDKLQEYIPDDRPSLDDVVKIL</sequence>
<evidence type="ECO:0000256" key="4">
    <source>
        <dbReference type="ARBA" id="ARBA00022840"/>
    </source>
</evidence>
<dbReference type="Pfam" id="PF00069">
    <property type="entry name" value="Pkinase"/>
    <property type="match status" value="1"/>
</dbReference>
<dbReference type="WBParaSite" id="PDA_v2.g31582.t1">
    <property type="protein sequence ID" value="PDA_v2.g31582.t1"/>
    <property type="gene ID" value="PDA_v2.g31582"/>
</dbReference>
<dbReference type="GO" id="GO:0004674">
    <property type="term" value="F:protein serine/threonine kinase activity"/>
    <property type="evidence" value="ECO:0007669"/>
    <property type="project" value="InterPro"/>
</dbReference>
<keyword evidence="2" id="KW-0547">Nucleotide-binding</keyword>
<dbReference type="InterPro" id="IPR011009">
    <property type="entry name" value="Kinase-like_dom_sf"/>
</dbReference>
<keyword evidence="4" id="KW-0067">ATP-binding</keyword>